<dbReference type="PANTHER" id="PTHR22911:SF103">
    <property type="entry name" value="BLR2811 PROTEIN"/>
    <property type="match status" value="1"/>
</dbReference>
<name>A0A9X2BXH2_9PROT</name>
<comment type="caution">
    <text evidence="3">The sequence shown here is derived from an EMBL/GenBank/DDBJ whole genome shotgun (WGS) entry which is preliminary data.</text>
</comment>
<protein>
    <submittedName>
        <fullName evidence="3">DMT family transporter</fullName>
    </submittedName>
</protein>
<feature type="transmembrane region" description="Helical" evidence="1">
    <location>
        <begin position="33"/>
        <end position="56"/>
    </location>
</feature>
<dbReference type="EMBL" id="JALPRX010000046">
    <property type="protein sequence ID" value="MCK8784950.1"/>
    <property type="molecule type" value="Genomic_DNA"/>
</dbReference>
<evidence type="ECO:0000313" key="4">
    <source>
        <dbReference type="Proteomes" id="UP001139516"/>
    </source>
</evidence>
<reference evidence="3" key="1">
    <citation type="submission" date="2022-04" db="EMBL/GenBank/DDBJ databases">
        <title>Roseomonas acroporae sp. nov., isolated from coral Acropora digitifera.</title>
        <authorList>
            <person name="Sun H."/>
        </authorList>
    </citation>
    <scope>NUCLEOTIDE SEQUENCE</scope>
    <source>
        <strain evidence="3">NAR14</strain>
    </source>
</reference>
<dbReference type="SUPFAM" id="SSF103481">
    <property type="entry name" value="Multidrug resistance efflux transporter EmrE"/>
    <property type="match status" value="2"/>
</dbReference>
<gene>
    <name evidence="3" type="ORF">M0638_11210</name>
</gene>
<evidence type="ECO:0000256" key="1">
    <source>
        <dbReference type="SAM" id="Phobius"/>
    </source>
</evidence>
<feature type="domain" description="EamA" evidence="2">
    <location>
        <begin position="146"/>
        <end position="274"/>
    </location>
</feature>
<feature type="transmembrane region" description="Helical" evidence="1">
    <location>
        <begin position="68"/>
        <end position="88"/>
    </location>
</feature>
<dbReference type="AlphaFoldDB" id="A0A9X2BXH2"/>
<feature type="transmembrane region" description="Helical" evidence="1">
    <location>
        <begin position="177"/>
        <end position="194"/>
    </location>
</feature>
<dbReference type="RefSeq" id="WP_248667073.1">
    <property type="nucleotide sequence ID" value="NZ_JALPRX010000046.1"/>
</dbReference>
<dbReference type="InterPro" id="IPR000620">
    <property type="entry name" value="EamA_dom"/>
</dbReference>
<dbReference type="Pfam" id="PF00892">
    <property type="entry name" value="EamA"/>
    <property type="match status" value="1"/>
</dbReference>
<feature type="transmembrane region" description="Helical" evidence="1">
    <location>
        <begin position="145"/>
        <end position="165"/>
    </location>
</feature>
<evidence type="ECO:0000313" key="3">
    <source>
        <dbReference type="EMBL" id="MCK8784950.1"/>
    </source>
</evidence>
<keyword evidence="4" id="KW-1185">Reference proteome</keyword>
<dbReference type="InterPro" id="IPR037185">
    <property type="entry name" value="EmrE-like"/>
</dbReference>
<organism evidence="3 4">
    <name type="scientific">Roseomonas acroporae</name>
    <dbReference type="NCBI Taxonomy" id="2937791"/>
    <lineage>
        <taxon>Bacteria</taxon>
        <taxon>Pseudomonadati</taxon>
        <taxon>Pseudomonadota</taxon>
        <taxon>Alphaproteobacteria</taxon>
        <taxon>Acetobacterales</taxon>
        <taxon>Roseomonadaceae</taxon>
        <taxon>Roseomonas</taxon>
    </lineage>
</organism>
<keyword evidence="1" id="KW-0812">Transmembrane</keyword>
<dbReference type="Proteomes" id="UP001139516">
    <property type="component" value="Unassembled WGS sequence"/>
</dbReference>
<proteinExistence type="predicted"/>
<keyword evidence="1" id="KW-1133">Transmembrane helix</keyword>
<sequence length="282" mass="29320">MGGPALMLAGIGLYALLDTNTKWLSAGYGLAQVVGARCVSGLLAVLLLALLLPRLAGPLGTGRPGLHLLRSAAAVGASVSYYFAFSRLSLAEGYLMFFTAPFLGLAMSALALREKVPAAVWGWCAVGFGGVALAVAPQLAAGGDWRAYLAALLGSLCHATVMTVNRRLRGEHGLARLLLWPCLLGTVLLLPFALGEWQAPQGADWGLLAMSGLLWGGASVSIALAFRQAPASRLAPLEFSALVWSLALDLLFWGVLPRPALLLGAAVVVVACLMSQRVAPAH</sequence>
<evidence type="ECO:0000259" key="2">
    <source>
        <dbReference type="Pfam" id="PF00892"/>
    </source>
</evidence>
<feature type="transmembrane region" description="Helical" evidence="1">
    <location>
        <begin position="206"/>
        <end position="225"/>
    </location>
</feature>
<keyword evidence="1" id="KW-0472">Membrane</keyword>
<feature type="transmembrane region" description="Helical" evidence="1">
    <location>
        <begin position="261"/>
        <end position="279"/>
    </location>
</feature>
<dbReference type="GO" id="GO:0016020">
    <property type="term" value="C:membrane"/>
    <property type="evidence" value="ECO:0007669"/>
    <property type="project" value="InterPro"/>
</dbReference>
<feature type="transmembrane region" description="Helical" evidence="1">
    <location>
        <begin position="94"/>
        <end position="112"/>
    </location>
</feature>
<feature type="transmembrane region" description="Helical" evidence="1">
    <location>
        <begin position="237"/>
        <end position="255"/>
    </location>
</feature>
<feature type="transmembrane region" description="Helical" evidence="1">
    <location>
        <begin position="119"/>
        <end position="139"/>
    </location>
</feature>
<dbReference type="PANTHER" id="PTHR22911">
    <property type="entry name" value="ACYL-MALONYL CONDENSING ENZYME-RELATED"/>
    <property type="match status" value="1"/>
</dbReference>
<accession>A0A9X2BXH2</accession>